<accession>A0A4S8IR75</accession>
<comment type="caution">
    <text evidence="2">The sequence shown here is derived from an EMBL/GenBank/DDBJ whole genome shotgun (WGS) entry which is preliminary data.</text>
</comment>
<gene>
    <name evidence="2" type="ORF">C4D60_Mb06t27910</name>
</gene>
<name>A0A4S8IR75_MUSBA</name>
<evidence type="ECO:0000313" key="2">
    <source>
        <dbReference type="EMBL" id="THU51143.1"/>
    </source>
</evidence>
<proteinExistence type="predicted"/>
<dbReference type="Proteomes" id="UP000317650">
    <property type="component" value="Chromosome 6"/>
</dbReference>
<reference evidence="2 3" key="1">
    <citation type="journal article" date="2019" name="Nat. Plants">
        <title>Genome sequencing of Musa balbisiana reveals subgenome evolution and function divergence in polyploid bananas.</title>
        <authorList>
            <person name="Yao X."/>
        </authorList>
    </citation>
    <scope>NUCLEOTIDE SEQUENCE [LARGE SCALE GENOMIC DNA]</scope>
    <source>
        <strain evidence="3">cv. DH-PKW</strain>
        <tissue evidence="2">Leaves</tissue>
    </source>
</reference>
<evidence type="ECO:0000256" key="1">
    <source>
        <dbReference type="SAM" id="MobiDB-lite"/>
    </source>
</evidence>
<organism evidence="2 3">
    <name type="scientific">Musa balbisiana</name>
    <name type="common">Banana</name>
    <dbReference type="NCBI Taxonomy" id="52838"/>
    <lineage>
        <taxon>Eukaryota</taxon>
        <taxon>Viridiplantae</taxon>
        <taxon>Streptophyta</taxon>
        <taxon>Embryophyta</taxon>
        <taxon>Tracheophyta</taxon>
        <taxon>Spermatophyta</taxon>
        <taxon>Magnoliopsida</taxon>
        <taxon>Liliopsida</taxon>
        <taxon>Zingiberales</taxon>
        <taxon>Musaceae</taxon>
        <taxon>Musa</taxon>
    </lineage>
</organism>
<dbReference type="EMBL" id="PYDT01000009">
    <property type="protein sequence ID" value="THU51143.1"/>
    <property type="molecule type" value="Genomic_DNA"/>
</dbReference>
<sequence length="141" mass="15079">MEWIVEEESVMLSPPSSLSPPWPTRFDLGVRMSGISRGVPRGLPAVGHGGSGRDGRSGREEAPPQRQGEATPSRTCTQVGPGARPDPSDDQVSDVERVVLKMSLMLPDVAACRGRTVPLMAYDIATGVAWRTELPQGMGEL</sequence>
<keyword evidence="3" id="KW-1185">Reference proteome</keyword>
<dbReference type="AlphaFoldDB" id="A0A4S8IR75"/>
<protein>
    <submittedName>
        <fullName evidence="2">Uncharacterized protein</fullName>
    </submittedName>
</protein>
<feature type="region of interest" description="Disordered" evidence="1">
    <location>
        <begin position="1"/>
        <end position="94"/>
    </location>
</feature>
<feature type="compositionally biased region" description="Basic and acidic residues" evidence="1">
    <location>
        <begin position="51"/>
        <end position="63"/>
    </location>
</feature>
<evidence type="ECO:0000313" key="3">
    <source>
        <dbReference type="Proteomes" id="UP000317650"/>
    </source>
</evidence>
<feature type="compositionally biased region" description="Polar residues" evidence="1">
    <location>
        <begin position="68"/>
        <end position="78"/>
    </location>
</feature>